<keyword evidence="2" id="KW-0812">Transmembrane</keyword>
<dbReference type="EMBL" id="JAOPKA010000003">
    <property type="protein sequence ID" value="MCU4741152.1"/>
    <property type="molecule type" value="Genomic_DNA"/>
</dbReference>
<protein>
    <submittedName>
        <fullName evidence="3">Uncharacterized protein</fullName>
    </submittedName>
</protein>
<proteinExistence type="predicted"/>
<comment type="caution">
    <text evidence="3">The sequence shown here is derived from an EMBL/GenBank/DDBJ whole genome shotgun (WGS) entry which is preliminary data.</text>
</comment>
<reference evidence="3" key="1">
    <citation type="submission" date="2022-09" db="EMBL/GenBank/DDBJ databases">
        <title>Enrichment on poylsaccharides allowed isolation of novel metabolic and taxonomic groups of Haloarchaea.</title>
        <authorList>
            <person name="Sorokin D.Y."/>
            <person name="Elcheninov A.G."/>
            <person name="Khizhniak T.V."/>
            <person name="Kolganova T.V."/>
            <person name="Kublanov I.V."/>
        </authorList>
    </citation>
    <scope>NUCLEOTIDE SEQUENCE</scope>
    <source>
        <strain evidence="3">AArc-xg1-1</strain>
    </source>
</reference>
<evidence type="ECO:0000313" key="4">
    <source>
        <dbReference type="Proteomes" id="UP001321018"/>
    </source>
</evidence>
<dbReference type="AlphaFoldDB" id="A0AAP2YY24"/>
<accession>A0AAP2YY24</accession>
<dbReference type="RefSeq" id="WP_338002982.1">
    <property type="nucleotide sequence ID" value="NZ_JAOPKA010000003.1"/>
</dbReference>
<feature type="transmembrane region" description="Helical" evidence="2">
    <location>
        <begin position="52"/>
        <end position="73"/>
    </location>
</feature>
<evidence type="ECO:0000256" key="2">
    <source>
        <dbReference type="SAM" id="Phobius"/>
    </source>
</evidence>
<evidence type="ECO:0000313" key="3">
    <source>
        <dbReference type="EMBL" id="MCU4741152.1"/>
    </source>
</evidence>
<gene>
    <name evidence="3" type="ORF">OB960_07040</name>
</gene>
<name>A0AAP2YY24_9EURY</name>
<sequence>MSDTSTTFSSNKDRLTYFLAEGQLIVLGVIIALGILLVWFRPSIPGVPSIVHGWLAALFLLGPPLLGLFVTLFRKFRNFRWETVFHINGATDEREKWYVKPAIWSERTTEGPSPYRCNDDEAWEVREFDWQEETETLTVRGSHLSQMQDSALVTFRTLVHDLHETFVEKWMDLNALRARDTKRGLEVQADVVNAQAEASERGQMQPKLSVKEAWEDSLEQVKNDDDYLEVDDLESYAEEEFASWSPEPIGPERPPETAATDGGEEP</sequence>
<feature type="region of interest" description="Disordered" evidence="1">
    <location>
        <begin position="237"/>
        <end position="266"/>
    </location>
</feature>
<feature type="transmembrane region" description="Helical" evidence="2">
    <location>
        <begin position="15"/>
        <end position="40"/>
    </location>
</feature>
<dbReference type="Proteomes" id="UP001321018">
    <property type="component" value="Unassembled WGS sequence"/>
</dbReference>
<keyword evidence="2" id="KW-0472">Membrane</keyword>
<organism evidence="3 4">
    <name type="scientific">Natronoglomus mannanivorans</name>
    <dbReference type="NCBI Taxonomy" id="2979990"/>
    <lineage>
        <taxon>Archaea</taxon>
        <taxon>Methanobacteriati</taxon>
        <taxon>Methanobacteriota</taxon>
        <taxon>Stenosarchaea group</taxon>
        <taxon>Halobacteria</taxon>
        <taxon>Halobacteriales</taxon>
        <taxon>Natrialbaceae</taxon>
        <taxon>Natronoglomus</taxon>
    </lineage>
</organism>
<keyword evidence="2" id="KW-1133">Transmembrane helix</keyword>
<evidence type="ECO:0000256" key="1">
    <source>
        <dbReference type="SAM" id="MobiDB-lite"/>
    </source>
</evidence>